<proteinExistence type="predicted"/>
<accession>A0A246S511</accession>
<evidence type="ECO:0000313" key="1">
    <source>
        <dbReference type="EMBL" id="OWV30825.1"/>
    </source>
</evidence>
<evidence type="ECO:0000313" key="2">
    <source>
        <dbReference type="Proteomes" id="UP000197334"/>
    </source>
</evidence>
<keyword evidence="2" id="KW-1185">Reference proteome</keyword>
<protein>
    <submittedName>
        <fullName evidence="1">Uncharacterized protein</fullName>
    </submittedName>
</protein>
<organism evidence="1 2">
    <name type="scientific">Halomonas campaniensis</name>
    <dbReference type="NCBI Taxonomy" id="213554"/>
    <lineage>
        <taxon>Bacteria</taxon>
        <taxon>Pseudomonadati</taxon>
        <taxon>Pseudomonadota</taxon>
        <taxon>Gammaproteobacteria</taxon>
        <taxon>Oceanospirillales</taxon>
        <taxon>Halomonadaceae</taxon>
        <taxon>Halomonas</taxon>
    </lineage>
</organism>
<reference evidence="1 2" key="1">
    <citation type="submission" date="2014-08" db="EMBL/GenBank/DDBJ databases">
        <title>Draft genome sequence of a novel L-asparaginase producing marine bacterium, Halomonas campaniensis.</title>
        <authorList>
            <person name="Sundarakrishnan B."/>
            <person name="Moushumi Priya A."/>
            <person name="Raman G."/>
            <person name="Sakthivel N."/>
            <person name="Park S."/>
            <person name="Jayachandran S."/>
        </authorList>
    </citation>
    <scope>NUCLEOTIDE SEQUENCE [LARGE SCALE GENOMIC DNA]</scope>
    <source>
        <strain evidence="1 2">SK03</strain>
    </source>
</reference>
<dbReference type="Proteomes" id="UP000197334">
    <property type="component" value="Unassembled WGS sequence"/>
</dbReference>
<name>A0A246S511_9GAMM</name>
<comment type="caution">
    <text evidence="1">The sequence shown here is derived from an EMBL/GenBank/DDBJ whole genome shotgun (WGS) entry which is preliminary data.</text>
</comment>
<dbReference type="AlphaFoldDB" id="A0A246S511"/>
<dbReference type="EMBL" id="JPUA01000011">
    <property type="protein sequence ID" value="OWV30825.1"/>
    <property type="molecule type" value="Genomic_DNA"/>
</dbReference>
<sequence>MHWENLLRDTMAPGSSRLQRDENIVVPSTQLVTYLVSAGQIALAAEITETMVTSLEGDIAHLPLSKLYWYDDPVSNQNIPFHLTLLHFKWPDRYARLLTAKQIAALLQDDSNIEFRALYLHYLNQQPYEADIVDFLSVLLLVETPPFTEEEVTKAIQYPSLISDALLKSLDLMDEDRDDLSTLYSIFSDNLTPNKAKYDKYANGVPLRFIGIIQELEQEHNVPLEKHFLLEWEKVWERRPCYMFDPYDFCGDQFYRQDRIQISFSWRAETSIVSAFLRTLAYAMHKHSIPSEVCYSYAQEALPFGSIAVNLSPSDPPYSWPVLGNLSKDDSLPGQNELERYLADLAASPNEILLHANGPILRNHTGVCIDLKVILILLQSSEIDDPKMIFDSIHHVRNSEQGIFPLAKWSWPSSFGRWETDWLSRGYFRPTYSVGNLPINTVNQSESSVEYFGGSISNGAWRYWVNQWYPVHHRDAGNSLGTYFSVSKDFFEEFKRQTDGNYFLIAEMTCVDRRDFAHASEPIKTFAILPV</sequence>
<gene>
    <name evidence="1" type="ORF">JI62_04580</name>
</gene>